<dbReference type="FunCoup" id="A0A6P8NX13">
    <property type="interactions" value="24"/>
</dbReference>
<dbReference type="OrthoDB" id="6155282at2759"/>
<dbReference type="KEGG" id="gsh:117347080"/>
<evidence type="ECO:0000313" key="4">
    <source>
        <dbReference type="RefSeq" id="XP_033773335.1"/>
    </source>
</evidence>
<reference evidence="4" key="1">
    <citation type="submission" date="2025-08" db="UniProtKB">
        <authorList>
            <consortium name="RefSeq"/>
        </authorList>
    </citation>
    <scope>IDENTIFICATION</scope>
</reference>
<keyword evidence="3" id="KW-1185">Reference proteome</keyword>
<proteinExistence type="predicted"/>
<dbReference type="GeneID" id="117347080"/>
<feature type="region of interest" description="Disordered" evidence="2">
    <location>
        <begin position="1"/>
        <end position="22"/>
    </location>
</feature>
<dbReference type="PANTHER" id="PTHR37349">
    <property type="entry name" value="TESTIS-EXPRESSED PROTEIN 12"/>
    <property type="match status" value="1"/>
</dbReference>
<dbReference type="Pfam" id="PF15219">
    <property type="entry name" value="TEX12"/>
    <property type="match status" value="1"/>
</dbReference>
<dbReference type="CTD" id="56158"/>
<dbReference type="PANTHER" id="PTHR37349:SF1">
    <property type="entry name" value="TESTIS-EXPRESSED PROTEIN 12"/>
    <property type="match status" value="1"/>
</dbReference>
<accession>A0A6P8NX13</accession>
<organism evidence="3 4">
    <name type="scientific">Geotrypetes seraphini</name>
    <name type="common">Gaboon caecilian</name>
    <name type="synonym">Caecilia seraphini</name>
    <dbReference type="NCBI Taxonomy" id="260995"/>
    <lineage>
        <taxon>Eukaryota</taxon>
        <taxon>Metazoa</taxon>
        <taxon>Chordata</taxon>
        <taxon>Craniata</taxon>
        <taxon>Vertebrata</taxon>
        <taxon>Euteleostomi</taxon>
        <taxon>Amphibia</taxon>
        <taxon>Gymnophiona</taxon>
        <taxon>Geotrypetes</taxon>
    </lineage>
</organism>
<feature type="coiled-coil region" evidence="1">
    <location>
        <begin position="97"/>
        <end position="124"/>
    </location>
</feature>
<evidence type="ECO:0000256" key="1">
    <source>
        <dbReference type="SAM" id="Coils"/>
    </source>
</evidence>
<dbReference type="InterPro" id="IPR029193">
    <property type="entry name" value="TEX12"/>
</dbReference>
<protein>
    <submittedName>
        <fullName evidence="4">Testis-expressed protein 12 isoform X1</fullName>
    </submittedName>
</protein>
<dbReference type="AlphaFoldDB" id="A0A6P8NX13"/>
<dbReference type="InParanoid" id="A0A6P8NX13"/>
<dbReference type="RefSeq" id="XP_033773335.1">
    <property type="nucleotide sequence ID" value="XM_033917444.1"/>
</dbReference>
<dbReference type="Proteomes" id="UP000515159">
    <property type="component" value="Chromosome 13"/>
</dbReference>
<sequence length="134" mass="15234">MAKSPEFLSPAPRASVTMASKPVKSVEKGCKRKKELETEDEEGPCCSPNIQDTDLFDSSDSSIFEKVIKDMNKEMNIILAKYAQIFSEKRSIDASYIQELDEILKEARATESQLKQKRESLRNRLTMIATTLQR</sequence>
<name>A0A6P8NX13_GEOSA</name>
<gene>
    <name evidence="4" type="primary">TEX12</name>
</gene>
<keyword evidence="1" id="KW-0175">Coiled coil</keyword>
<evidence type="ECO:0000256" key="2">
    <source>
        <dbReference type="SAM" id="MobiDB-lite"/>
    </source>
</evidence>
<evidence type="ECO:0000313" key="3">
    <source>
        <dbReference type="Proteomes" id="UP000515159"/>
    </source>
</evidence>